<keyword evidence="2" id="KW-1185">Reference proteome</keyword>
<protein>
    <submittedName>
        <fullName evidence="1">Uncharacterized protein</fullName>
    </submittedName>
</protein>
<dbReference type="AlphaFoldDB" id="A0A284S1S3"/>
<sequence length="118" mass="13194">MHRDIKEHGLVNFGQAYLRVPLDEVKKGGLRTLYPHGLGAMAPLYLYRQSMEPTYFLSPLSPNLAASKIIVPADSVIELLISRFRVMGRKKYSATLSLVSQPVSNSQNSYDARNAIPF</sequence>
<proteinExistence type="predicted"/>
<evidence type="ECO:0000313" key="2">
    <source>
        <dbReference type="Proteomes" id="UP000219338"/>
    </source>
</evidence>
<reference evidence="2" key="1">
    <citation type="journal article" date="2017" name="Nat. Ecol. Evol.">
        <title>Genome expansion and lineage-specific genetic innovations in the forest pathogenic fungi Armillaria.</title>
        <authorList>
            <person name="Sipos G."/>
            <person name="Prasanna A.N."/>
            <person name="Walter M.C."/>
            <person name="O'Connor E."/>
            <person name="Balint B."/>
            <person name="Krizsan K."/>
            <person name="Kiss B."/>
            <person name="Hess J."/>
            <person name="Varga T."/>
            <person name="Slot J."/>
            <person name="Riley R."/>
            <person name="Boka B."/>
            <person name="Rigling D."/>
            <person name="Barry K."/>
            <person name="Lee J."/>
            <person name="Mihaltcheva S."/>
            <person name="LaButti K."/>
            <person name="Lipzen A."/>
            <person name="Waldron R."/>
            <person name="Moloney N.M."/>
            <person name="Sperisen C."/>
            <person name="Kredics L."/>
            <person name="Vagvoelgyi C."/>
            <person name="Patrignani A."/>
            <person name="Fitzpatrick D."/>
            <person name="Nagy I."/>
            <person name="Doyle S."/>
            <person name="Anderson J.B."/>
            <person name="Grigoriev I.V."/>
            <person name="Gueldener U."/>
            <person name="Muensterkoetter M."/>
            <person name="Nagy L.G."/>
        </authorList>
    </citation>
    <scope>NUCLEOTIDE SEQUENCE [LARGE SCALE GENOMIC DNA]</scope>
    <source>
        <strain evidence="2">C18/9</strain>
    </source>
</reference>
<organism evidence="1 2">
    <name type="scientific">Armillaria ostoyae</name>
    <name type="common">Armillaria root rot fungus</name>
    <dbReference type="NCBI Taxonomy" id="47428"/>
    <lineage>
        <taxon>Eukaryota</taxon>
        <taxon>Fungi</taxon>
        <taxon>Dikarya</taxon>
        <taxon>Basidiomycota</taxon>
        <taxon>Agaricomycotina</taxon>
        <taxon>Agaricomycetes</taxon>
        <taxon>Agaricomycetidae</taxon>
        <taxon>Agaricales</taxon>
        <taxon>Marasmiineae</taxon>
        <taxon>Physalacriaceae</taxon>
        <taxon>Armillaria</taxon>
    </lineage>
</organism>
<dbReference type="EMBL" id="FUEG01000026">
    <property type="protein sequence ID" value="SJL14945.1"/>
    <property type="molecule type" value="Genomic_DNA"/>
</dbReference>
<dbReference type="Proteomes" id="UP000219338">
    <property type="component" value="Unassembled WGS sequence"/>
</dbReference>
<evidence type="ECO:0000313" key="1">
    <source>
        <dbReference type="EMBL" id="SJL14945.1"/>
    </source>
</evidence>
<accession>A0A284S1S3</accession>
<gene>
    <name evidence="1" type="ORF">ARMOST_18421</name>
</gene>
<name>A0A284S1S3_ARMOS</name>